<organism evidence="3 4">
    <name type="scientific">Streptomyces flavochromogenes</name>
    <dbReference type="NCBI Taxonomy" id="68199"/>
    <lineage>
        <taxon>Bacteria</taxon>
        <taxon>Bacillati</taxon>
        <taxon>Actinomycetota</taxon>
        <taxon>Actinomycetes</taxon>
        <taxon>Kitasatosporales</taxon>
        <taxon>Streptomycetaceae</taxon>
        <taxon>Streptomyces</taxon>
    </lineage>
</organism>
<dbReference type="Pfam" id="PF13556">
    <property type="entry name" value="HTH_30"/>
    <property type="match status" value="1"/>
</dbReference>
<name>A0ABW6XTJ6_9ACTN</name>
<evidence type="ECO:0000259" key="2">
    <source>
        <dbReference type="Pfam" id="PF14361"/>
    </source>
</evidence>
<feature type="domain" description="PucR C-terminal helix-turn-helix" evidence="1">
    <location>
        <begin position="348"/>
        <end position="405"/>
    </location>
</feature>
<evidence type="ECO:0000259" key="1">
    <source>
        <dbReference type="Pfam" id="PF13556"/>
    </source>
</evidence>
<reference evidence="3 4" key="1">
    <citation type="submission" date="2024-10" db="EMBL/GenBank/DDBJ databases">
        <title>The Natural Products Discovery Center: Release of the First 8490 Sequenced Strains for Exploring Actinobacteria Biosynthetic Diversity.</title>
        <authorList>
            <person name="Kalkreuter E."/>
            <person name="Kautsar S.A."/>
            <person name="Yang D."/>
            <person name="Bader C.D."/>
            <person name="Teijaro C.N."/>
            <person name="Fluegel L."/>
            <person name="Davis C.M."/>
            <person name="Simpson J.R."/>
            <person name="Lauterbach L."/>
            <person name="Steele A.D."/>
            <person name="Gui C."/>
            <person name="Meng S."/>
            <person name="Li G."/>
            <person name="Viehrig K."/>
            <person name="Ye F."/>
            <person name="Su P."/>
            <person name="Kiefer A.F."/>
            <person name="Nichols A."/>
            <person name="Cepeda A.J."/>
            <person name="Yan W."/>
            <person name="Fan B."/>
            <person name="Jiang Y."/>
            <person name="Adhikari A."/>
            <person name="Zheng C.-J."/>
            <person name="Schuster L."/>
            <person name="Cowan T.M."/>
            <person name="Smanski M.J."/>
            <person name="Chevrette M.G."/>
            <person name="De Carvalho L.P.S."/>
            <person name="Shen B."/>
        </authorList>
    </citation>
    <scope>NUCLEOTIDE SEQUENCE [LARGE SCALE GENOMIC DNA]</scope>
    <source>
        <strain evidence="3 4">NPDC012605</strain>
    </source>
</reference>
<sequence length="412" mass="45295">MPSTPPSAPDDGRPALSPAARALAARCEGRVNELARRMARESFERLPGYSELPTDVKDVEVAATVRHGLRLFLHRVRDGRNDAGDYRLFRERAAQRADEGMPLHTLLRSHSTAVHVLWQALRDETAVGEEGALLELVDLLLRSHEAVIGAVAETYLDEQAALAAERREHHRSLVRGLLDGSLPPARAFEELRLEGPTLVVHLYVPCERDPDASAVAERRRTRRVQTVLDRTFDAGAASLLGADGGHVIAPRRPDDTDGVRACEELTVRLRQACGDDVRVAAVTAATPRDVPTAARTATDIVRVARACGRPAGVHRMDDVLLEYHLSRHDESSDRIAALLDPLGARPELIETLRVHIEHRHERRSTAHRLGLHPNTVDNRLARITELTGLDIASPRGNALALAALLLRDDAPR</sequence>
<dbReference type="Gene3D" id="1.10.10.2840">
    <property type="entry name" value="PucR C-terminal helix-turn-helix domain"/>
    <property type="match status" value="1"/>
</dbReference>
<evidence type="ECO:0000313" key="4">
    <source>
        <dbReference type="Proteomes" id="UP001602370"/>
    </source>
</evidence>
<feature type="domain" description="RsbT co-antagonist protein RsbRD N-terminal" evidence="2">
    <location>
        <begin position="33"/>
        <end position="168"/>
    </location>
</feature>
<dbReference type="PANTHER" id="PTHR33744">
    <property type="entry name" value="CARBOHYDRATE DIACID REGULATOR"/>
    <property type="match status" value="1"/>
</dbReference>
<dbReference type="InterPro" id="IPR051448">
    <property type="entry name" value="CdaR-like_regulators"/>
</dbReference>
<protein>
    <submittedName>
        <fullName evidence="3">PucR family transcriptional regulator</fullName>
    </submittedName>
</protein>
<accession>A0ABW6XTJ6</accession>
<comment type="caution">
    <text evidence="3">The sequence shown here is derived from an EMBL/GenBank/DDBJ whole genome shotgun (WGS) entry which is preliminary data.</text>
</comment>
<keyword evidence="4" id="KW-1185">Reference proteome</keyword>
<dbReference type="Proteomes" id="UP001602370">
    <property type="component" value="Unassembled WGS sequence"/>
</dbReference>
<dbReference type="InterPro" id="IPR025736">
    <property type="entry name" value="PucR_C-HTH_dom"/>
</dbReference>
<gene>
    <name evidence="3" type="ORF">ACFY8C_21020</name>
</gene>
<dbReference type="Pfam" id="PF14361">
    <property type="entry name" value="RsbRD_N"/>
    <property type="match status" value="1"/>
</dbReference>
<dbReference type="EMBL" id="JBIBDZ010000006">
    <property type="protein sequence ID" value="MFF5920800.1"/>
    <property type="molecule type" value="Genomic_DNA"/>
</dbReference>
<proteinExistence type="predicted"/>
<dbReference type="InterPro" id="IPR042070">
    <property type="entry name" value="PucR_C-HTH_sf"/>
</dbReference>
<dbReference type="PANTHER" id="PTHR33744:SF7">
    <property type="entry name" value="PUCR FAMILY TRANSCRIPTIONAL REGULATOR"/>
    <property type="match status" value="1"/>
</dbReference>
<dbReference type="InterPro" id="IPR025751">
    <property type="entry name" value="RsbRD_N_dom"/>
</dbReference>
<dbReference type="RefSeq" id="WP_051819609.1">
    <property type="nucleotide sequence ID" value="NZ_JBIBDZ010000006.1"/>
</dbReference>
<evidence type="ECO:0000313" key="3">
    <source>
        <dbReference type="EMBL" id="MFF5920800.1"/>
    </source>
</evidence>